<evidence type="ECO:0000259" key="1">
    <source>
        <dbReference type="Pfam" id="PF06568"/>
    </source>
</evidence>
<evidence type="ECO:0000313" key="3">
    <source>
        <dbReference type="Proteomes" id="UP000189935"/>
    </source>
</evidence>
<dbReference type="OrthoDB" id="8163716at2"/>
<organism evidence="2 3">
    <name type="scientific">Bradyrhizobium lablabi</name>
    <dbReference type="NCBI Taxonomy" id="722472"/>
    <lineage>
        <taxon>Bacteria</taxon>
        <taxon>Pseudomonadati</taxon>
        <taxon>Pseudomonadota</taxon>
        <taxon>Alphaproteobacteria</taxon>
        <taxon>Hyphomicrobiales</taxon>
        <taxon>Nitrobacteraceae</taxon>
        <taxon>Bradyrhizobium</taxon>
    </lineage>
</organism>
<dbReference type="RefSeq" id="WP_079544421.1">
    <property type="nucleotide sequence ID" value="NZ_LT670844.1"/>
</dbReference>
<dbReference type="EMBL" id="LT670844">
    <property type="protein sequence ID" value="SHM00831.1"/>
    <property type="molecule type" value="Genomic_DNA"/>
</dbReference>
<proteinExistence type="predicted"/>
<dbReference type="Pfam" id="PF06568">
    <property type="entry name" value="YjiS-like"/>
    <property type="match status" value="1"/>
</dbReference>
<dbReference type="Proteomes" id="UP000189935">
    <property type="component" value="Chromosome I"/>
</dbReference>
<dbReference type="AlphaFoldDB" id="A0A1M7F9V4"/>
<sequence length="54" mass="6499">MLIASIALIRRYARYRSELNCINRLDERTLRDIGFSRCELTTAAWRNTARRQWP</sequence>
<name>A0A1M7F9V4_9BRAD</name>
<protein>
    <recommendedName>
        <fullName evidence="1">YjiS-like domain-containing protein</fullName>
    </recommendedName>
</protein>
<feature type="domain" description="YjiS-like" evidence="1">
    <location>
        <begin position="6"/>
        <end position="40"/>
    </location>
</feature>
<gene>
    <name evidence="2" type="ORF">SAMN05444159_7434</name>
</gene>
<accession>A0A1M7F9V4</accession>
<dbReference type="InterPro" id="IPR009506">
    <property type="entry name" value="YjiS-like"/>
</dbReference>
<reference evidence="2 3" key="1">
    <citation type="submission" date="2016-11" db="EMBL/GenBank/DDBJ databases">
        <authorList>
            <person name="Jaros S."/>
            <person name="Januszkiewicz K."/>
            <person name="Wedrychowicz H."/>
        </authorList>
    </citation>
    <scope>NUCLEOTIDE SEQUENCE [LARGE SCALE GENOMIC DNA]</scope>
    <source>
        <strain evidence="2 3">GAS499</strain>
    </source>
</reference>
<evidence type="ECO:0000313" key="2">
    <source>
        <dbReference type="EMBL" id="SHM00831.1"/>
    </source>
</evidence>